<evidence type="ECO:0000313" key="1">
    <source>
        <dbReference type="EMBL" id="KAA0021662.1"/>
    </source>
</evidence>
<dbReference type="Gene3D" id="2.40.400.10">
    <property type="entry name" value="Acetoacetate decarboxylase-like"/>
    <property type="match status" value="1"/>
</dbReference>
<dbReference type="InterPro" id="IPR010451">
    <property type="entry name" value="Acetoacetate_decarboxylase"/>
</dbReference>
<dbReference type="SUPFAM" id="SSF160104">
    <property type="entry name" value="Acetoacetate decarboxylase-like"/>
    <property type="match status" value="1"/>
</dbReference>
<dbReference type="Pfam" id="PF06314">
    <property type="entry name" value="ADC"/>
    <property type="match status" value="1"/>
</dbReference>
<comment type="caution">
    <text evidence="1">The sequence shown here is derived from an EMBL/GenBank/DDBJ whole genome shotgun (WGS) entry which is preliminary data.</text>
</comment>
<sequence>MTTARDELTGVAGVVETMLDQALVDTLPANDAPAPWTVTCSALVWNTLGGKAATAALPSGLRDDVSALNVTGGVVRYQDTPVGTYDEVFGAVGFRQGLGIRASVTFMAVDSPASLVGGRTNWAMPKTLAQFGGSIESGSTMTADSAAGTAWHVEAKPRAFGPAIPLISAFTVLQQFPSGEVKASKMNARGRGRAALIDVGVSADTSLPTWLRSGKHLGMLVETMTFTLGEPRAV</sequence>
<name>A0A5A7S936_9NOCA</name>
<proteinExistence type="predicted"/>
<dbReference type="InterPro" id="IPR023375">
    <property type="entry name" value="ADC_dom_sf"/>
</dbReference>
<gene>
    <name evidence="1" type="ORF">FOY51_17380</name>
</gene>
<dbReference type="PANTHER" id="PTHR40518">
    <property type="entry name" value="ACETOACETATE DECARBOXYLASE"/>
    <property type="match status" value="1"/>
</dbReference>
<protein>
    <recommendedName>
        <fullName evidence="3">Acetoacetate decarboxylase</fullName>
    </recommendedName>
</protein>
<dbReference type="AlphaFoldDB" id="A0A5A7S936"/>
<accession>A0A5A7S936</accession>
<dbReference type="OrthoDB" id="834556at2"/>
<dbReference type="Proteomes" id="UP000322244">
    <property type="component" value="Unassembled WGS sequence"/>
</dbReference>
<keyword evidence="2" id="KW-1185">Reference proteome</keyword>
<dbReference type="GO" id="GO:0016829">
    <property type="term" value="F:lyase activity"/>
    <property type="evidence" value="ECO:0007669"/>
    <property type="project" value="InterPro"/>
</dbReference>
<dbReference type="PANTHER" id="PTHR40518:SF1">
    <property type="entry name" value="ACETOACETATE DECARBOXYLASE"/>
    <property type="match status" value="1"/>
</dbReference>
<dbReference type="RefSeq" id="WP_149431529.1">
    <property type="nucleotide sequence ID" value="NZ_VLNY01000008.1"/>
</dbReference>
<reference evidence="1 2" key="1">
    <citation type="submission" date="2019-07" db="EMBL/GenBank/DDBJ databases">
        <title>Rhodococcus cavernicolus sp. nov., isolated from a cave.</title>
        <authorList>
            <person name="Lee S.D."/>
        </authorList>
    </citation>
    <scope>NUCLEOTIDE SEQUENCE [LARGE SCALE GENOMIC DNA]</scope>
    <source>
        <strain evidence="1 2">C1-24</strain>
    </source>
</reference>
<evidence type="ECO:0000313" key="2">
    <source>
        <dbReference type="Proteomes" id="UP000322244"/>
    </source>
</evidence>
<dbReference type="EMBL" id="VLNY01000008">
    <property type="protein sequence ID" value="KAA0021662.1"/>
    <property type="molecule type" value="Genomic_DNA"/>
</dbReference>
<evidence type="ECO:0008006" key="3">
    <source>
        <dbReference type="Google" id="ProtNLM"/>
    </source>
</evidence>
<organism evidence="1 2">
    <name type="scientific">Antrihabitans cavernicola</name>
    <dbReference type="NCBI Taxonomy" id="2495913"/>
    <lineage>
        <taxon>Bacteria</taxon>
        <taxon>Bacillati</taxon>
        <taxon>Actinomycetota</taxon>
        <taxon>Actinomycetes</taxon>
        <taxon>Mycobacteriales</taxon>
        <taxon>Nocardiaceae</taxon>
        <taxon>Antrihabitans</taxon>
    </lineage>
</organism>